<dbReference type="KEGG" id="vg:55011779"/>
<dbReference type="GeneID" id="55011779"/>
<dbReference type="EMBL" id="MK473373">
    <property type="protein sequence ID" value="QBJ04562.1"/>
    <property type="molecule type" value="Genomic_DNA"/>
</dbReference>
<accession>A0A481W811</accession>
<sequence length="139" mass="15591">MLDLAKIAVDPKLSQEGVWAEFWGGRFLLARRGPAYQARLGELYLEKKDLIKSDTKEGTEALMEIYQRSFADTVLLNWEGVSDEGVEIEFSPEAAFKVLSDPRLAELTTFLEQFSLNHSNYREAAEAEVADNVKSTAVS</sequence>
<proteinExistence type="predicted"/>
<name>A0A481W811_9CAUD</name>
<evidence type="ECO:0000313" key="1">
    <source>
        <dbReference type="EMBL" id="QBJ04562.1"/>
    </source>
</evidence>
<dbReference type="Proteomes" id="UP000293575">
    <property type="component" value="Segment"/>
</dbReference>
<reference evidence="1" key="1">
    <citation type="submission" date="2019-01" db="EMBL/GenBank/DDBJ databases">
        <authorList>
            <person name="Hylling O."/>
            <person name="Carstens A.B."/>
            <person name="Hansen L.H."/>
        </authorList>
    </citation>
    <scope>NUCLEOTIDE SEQUENCE [LARGE SCALE GENOMIC DNA]</scope>
</reference>
<evidence type="ECO:0000313" key="2">
    <source>
        <dbReference type="Proteomes" id="UP000293575"/>
    </source>
</evidence>
<organism evidence="1 2">
    <name type="scientific">Pseudomonas phage Lana</name>
    <dbReference type="NCBI Taxonomy" id="2530172"/>
    <lineage>
        <taxon>Viruses</taxon>
        <taxon>Duplodnaviria</taxon>
        <taxon>Heunggongvirae</taxon>
        <taxon>Uroviricota</taxon>
        <taxon>Caudoviricetes</taxon>
        <taxon>Lanavirus</taxon>
        <taxon>Lanavirus lana</taxon>
    </lineage>
</organism>
<protein>
    <submittedName>
        <fullName evidence="1">Uncharacterized protein</fullName>
    </submittedName>
</protein>
<dbReference type="RefSeq" id="YP_009820343.1">
    <property type="nucleotide sequence ID" value="NC_048166.1"/>
</dbReference>
<keyword evidence="2" id="KW-1185">Reference proteome</keyword>